<feature type="domain" description="Xylose isomerase-like TIM barrel" evidence="4">
    <location>
        <begin position="32"/>
        <end position="267"/>
    </location>
</feature>
<feature type="active site" description="Proton donor/acceptor" evidence="3">
    <location>
        <position position="154"/>
    </location>
</feature>
<organism evidence="5 6">
    <name type="scientific">Pseudomonas syringae pv. helianthi</name>
    <dbReference type="NCBI Taxonomy" id="251654"/>
    <lineage>
        <taxon>Bacteria</taxon>
        <taxon>Pseudomonadati</taxon>
        <taxon>Pseudomonadota</taxon>
        <taxon>Gammaproteobacteria</taxon>
        <taxon>Pseudomonadales</taxon>
        <taxon>Pseudomonadaceae</taxon>
        <taxon>Pseudomonas</taxon>
    </lineage>
</organism>
<dbReference type="InterPro" id="IPR053398">
    <property type="entry name" value="HPT_OtnI_isomerases"/>
</dbReference>
<dbReference type="SUPFAM" id="SSF51658">
    <property type="entry name" value="Xylose isomerase-like"/>
    <property type="match status" value="1"/>
</dbReference>
<keyword evidence="5" id="KW-0670">Pyruvate</keyword>
<dbReference type="PANTHER" id="PTHR43489:SF13">
    <property type="entry name" value="HYDROXYPYRUVATE ISOMERASE"/>
    <property type="match status" value="1"/>
</dbReference>
<dbReference type="InterPro" id="IPR050417">
    <property type="entry name" value="Sugar_Epim/Isomerase"/>
</dbReference>
<dbReference type="GO" id="GO:0046487">
    <property type="term" value="P:glyoxylate metabolic process"/>
    <property type="evidence" value="ECO:0007669"/>
    <property type="project" value="TreeGrafter"/>
</dbReference>
<dbReference type="Proteomes" id="UP000279173">
    <property type="component" value="Unassembled WGS sequence"/>
</dbReference>
<dbReference type="EMBL" id="RBUT01000006">
    <property type="protein sequence ID" value="RMV53502.1"/>
    <property type="molecule type" value="Genomic_DNA"/>
</dbReference>
<evidence type="ECO:0000313" key="6">
    <source>
        <dbReference type="Proteomes" id="UP000279173"/>
    </source>
</evidence>
<reference evidence="5 6" key="1">
    <citation type="submission" date="2018-08" db="EMBL/GenBank/DDBJ databases">
        <title>Recombination of ecologically and evolutionarily significant loci maintains genetic cohesion in the Pseudomonas syringae species complex.</title>
        <authorList>
            <person name="Dillon M."/>
            <person name="Thakur S."/>
            <person name="Almeida R.N.D."/>
            <person name="Weir B.S."/>
            <person name="Guttman D.S."/>
        </authorList>
    </citation>
    <scope>NUCLEOTIDE SEQUENCE [LARGE SCALE GENOMIC DNA]</scope>
    <source>
        <strain evidence="5 6">ICMP 3263</strain>
    </source>
</reference>
<dbReference type="PIRSF" id="PIRSF006241">
    <property type="entry name" value="HyI"/>
    <property type="match status" value="1"/>
</dbReference>
<dbReference type="NCBIfam" id="NF043033">
    <property type="entry name" value="OxoTetrIsom"/>
    <property type="match status" value="1"/>
</dbReference>
<name>A0A3M6DBF7_9PSED</name>
<evidence type="ECO:0000256" key="1">
    <source>
        <dbReference type="ARBA" id="ARBA00023235"/>
    </source>
</evidence>
<evidence type="ECO:0000259" key="4">
    <source>
        <dbReference type="Pfam" id="PF01261"/>
    </source>
</evidence>
<dbReference type="InterPro" id="IPR026040">
    <property type="entry name" value="HyI-like"/>
</dbReference>
<dbReference type="Pfam" id="PF01261">
    <property type="entry name" value="AP_endonuc_2"/>
    <property type="match status" value="1"/>
</dbReference>
<keyword evidence="1 2" id="KW-0413">Isomerase</keyword>
<evidence type="ECO:0000256" key="3">
    <source>
        <dbReference type="PIRSR" id="PIRSR006241-50"/>
    </source>
</evidence>
<dbReference type="GO" id="GO:0008903">
    <property type="term" value="F:hydroxypyruvate isomerase activity"/>
    <property type="evidence" value="ECO:0007669"/>
    <property type="project" value="TreeGrafter"/>
</dbReference>
<evidence type="ECO:0000256" key="2">
    <source>
        <dbReference type="PIRNR" id="PIRNR006241"/>
    </source>
</evidence>
<feature type="active site" description="Proton donor/acceptor" evidence="3">
    <location>
        <position position="251"/>
    </location>
</feature>
<sequence>MKTGPLKTGVNMPRFAANLSMLYPQHDFLERFAAAAADGFGAVEYLFPYAYSPQELKQRLSDNGLVHALFNAPPGDWDACERGIATLPGREAEFRSGIEQALEYAQVLGNDRVHVMAGLLPSESLRERHQAVYLENLAFAAERARSAGITILIEPINTRDMPGFFLNRQDQAQEICRLVGADNLKVQFDCYHCQIVEGDLTTKLRRDFAGIGHIQIAGVPDRNEPDLGELNYQHLFDVIDELGYTGWVGCEYRPKGDTSEGLSWLRALQAKG</sequence>
<protein>
    <submittedName>
        <fullName evidence="5">Hydroxypyruvate isomerase</fullName>
    </submittedName>
</protein>
<dbReference type="AlphaFoldDB" id="A0A3M6DBF7"/>
<gene>
    <name evidence="5" type="ORF">ALP10_05512</name>
</gene>
<dbReference type="PANTHER" id="PTHR43489">
    <property type="entry name" value="ISOMERASE"/>
    <property type="match status" value="1"/>
</dbReference>
<dbReference type="InterPro" id="IPR036237">
    <property type="entry name" value="Xyl_isomerase-like_sf"/>
</dbReference>
<dbReference type="InterPro" id="IPR013022">
    <property type="entry name" value="Xyl_isomerase-like_TIM-brl"/>
</dbReference>
<comment type="similarity">
    <text evidence="2">Belongs to the hyi family.</text>
</comment>
<evidence type="ECO:0000313" key="5">
    <source>
        <dbReference type="EMBL" id="RMV53502.1"/>
    </source>
</evidence>
<dbReference type="FunFam" id="3.20.20.150:FF:000007">
    <property type="entry name" value="Hydroxypyruvate isomerase"/>
    <property type="match status" value="1"/>
</dbReference>
<accession>A0A3M6DBF7</accession>
<proteinExistence type="inferred from homology"/>
<comment type="caution">
    <text evidence="5">The sequence shown here is derived from an EMBL/GenBank/DDBJ whole genome shotgun (WGS) entry which is preliminary data.</text>
</comment>
<dbReference type="Gene3D" id="3.20.20.150">
    <property type="entry name" value="Divalent-metal-dependent TIM barrel enzymes"/>
    <property type="match status" value="1"/>
</dbReference>